<dbReference type="GO" id="GO:0016788">
    <property type="term" value="F:hydrolase activity, acting on ester bonds"/>
    <property type="evidence" value="ECO:0007669"/>
    <property type="project" value="InterPro"/>
</dbReference>
<organism evidence="6">
    <name type="scientific">Acididesulfobacillus acetoxydans</name>
    <dbReference type="NCBI Taxonomy" id="1561005"/>
    <lineage>
        <taxon>Bacteria</taxon>
        <taxon>Bacillati</taxon>
        <taxon>Bacillota</taxon>
        <taxon>Clostridia</taxon>
        <taxon>Eubacteriales</taxon>
        <taxon>Peptococcaceae</taxon>
        <taxon>Acididesulfobacillus</taxon>
    </lineage>
</organism>
<comment type="similarity">
    <text evidence="1">Belongs to the CRISPR-associated protein Cas6/Cse3/CasE family.</text>
</comment>
<evidence type="ECO:0000313" key="6">
    <source>
        <dbReference type="EMBL" id="CAA7602828.1"/>
    </source>
</evidence>
<dbReference type="EMBL" id="LR746496">
    <property type="protein sequence ID" value="CAA7602828.1"/>
    <property type="molecule type" value="Genomic_DNA"/>
</dbReference>
<reference evidence="7" key="1">
    <citation type="submission" date="2014-11" db="EMBL/GenBank/DDBJ databases">
        <authorList>
            <person name="Hornung B.V."/>
        </authorList>
    </citation>
    <scope>NUCLEOTIDE SEQUENCE</scope>
    <source>
        <strain evidence="7">INE</strain>
    </source>
</reference>
<keyword evidence="6" id="KW-0378">Hydrolase</keyword>
<reference evidence="6" key="2">
    <citation type="submission" date="2020-01" db="EMBL/GenBank/DDBJ databases">
        <authorList>
            <person name="Hornung B."/>
        </authorList>
    </citation>
    <scope>NUCLEOTIDE SEQUENCE</scope>
    <source>
        <strain evidence="6">PacBioINE</strain>
    </source>
</reference>
<dbReference type="Gene3D" id="3.30.70.1890">
    <property type="match status" value="1"/>
</dbReference>
<dbReference type="KEGG" id="aacx:DEACI_3651"/>
<feature type="domain" description="CRISPR associated protein Cas6 C-terminal" evidence="5">
    <location>
        <begin position="286"/>
        <end position="347"/>
    </location>
</feature>
<dbReference type="PANTHER" id="PTHR36984">
    <property type="entry name" value="CRISPR-ASSOCIATED ENDORIBONUCLEASE CAS6 1"/>
    <property type="match status" value="1"/>
</dbReference>
<sequence length="351" mass="38944">MRVRMFLRFLEDGWLPIHYNYWLQSLAYSLMNGEVGMRVHDFGFEGEGRVFRHFTFSRLLGRYELTPDHSKIRFAQGCQWVISSPVDEILGALATGILRAGRINVGPVVAEVEEVRVEKPNVMQGWQGNDEPQDSETAIRIRVRTLSPIVAYSTLLRGDGSKYTVYFQPGEAEFQRLVSDNLERKAAGLEELNPSVWHKEVRDVRHGRMGEKGQGEKEGYGRQAEDAGEKEKRGDGVDREEGRGGRVNLPKGGNTLERGNVQGRERKDVSEEGLAGKGGKKGNTSNAVGLRLRALGQPRLHIIEYKGGIIKGYSGSLELYGVRSLLQLAVDAGLGSKNAQGFGCLELMGRG</sequence>
<evidence type="ECO:0000313" key="7">
    <source>
        <dbReference type="EMBL" id="CEJ05709.1"/>
    </source>
</evidence>
<gene>
    <name evidence="7" type="ORF">DEACI_0128</name>
    <name evidence="6" type="ORF">DEACI_3651</name>
</gene>
<dbReference type="AlphaFoldDB" id="A0A8S0W543"/>
<dbReference type="Proteomes" id="UP001071230">
    <property type="component" value="Unassembled WGS sequence"/>
</dbReference>
<feature type="compositionally biased region" description="Basic and acidic residues" evidence="4">
    <location>
        <begin position="202"/>
        <end position="244"/>
    </location>
</feature>
<dbReference type="InterPro" id="IPR049435">
    <property type="entry name" value="Cas_Cas6_C"/>
</dbReference>
<name>A0A8S0W543_9FIRM</name>
<evidence type="ECO:0000256" key="1">
    <source>
        <dbReference type="ARBA" id="ARBA00005937"/>
    </source>
</evidence>
<protein>
    <submittedName>
        <fullName evidence="6">CRISPR associated protein Cas6</fullName>
        <ecNumber evidence="6">3.1.-.-</ecNumber>
    </submittedName>
</protein>
<dbReference type="Proteomes" id="UP000836597">
    <property type="component" value="Chromosome"/>
</dbReference>
<evidence type="ECO:0000259" key="5">
    <source>
        <dbReference type="Pfam" id="PF01881"/>
    </source>
</evidence>
<dbReference type="Gene3D" id="3.30.70.1900">
    <property type="match status" value="2"/>
</dbReference>
<dbReference type="InterPro" id="IPR045747">
    <property type="entry name" value="CRISPR-assoc_prot_Cas6_N_sf"/>
</dbReference>
<dbReference type="Pfam" id="PF21350">
    <property type="entry name" value="Cas6_I-A"/>
    <property type="match status" value="1"/>
</dbReference>
<evidence type="ECO:0000256" key="3">
    <source>
        <dbReference type="ARBA" id="ARBA00023118"/>
    </source>
</evidence>
<dbReference type="CDD" id="cd21140">
    <property type="entry name" value="Cas6_I-like"/>
    <property type="match status" value="1"/>
</dbReference>
<dbReference type="EC" id="3.1.-.-" evidence="6"/>
<keyword evidence="2" id="KW-0694">RNA-binding</keyword>
<dbReference type="EMBL" id="CDGJ01000003">
    <property type="protein sequence ID" value="CEJ05709.1"/>
    <property type="molecule type" value="Genomic_DNA"/>
</dbReference>
<keyword evidence="8" id="KW-1185">Reference proteome</keyword>
<keyword evidence="3" id="KW-0051">Antiviral defense</keyword>
<dbReference type="Pfam" id="PF01881">
    <property type="entry name" value="Cas_Cas6_C"/>
    <property type="match status" value="2"/>
</dbReference>
<accession>A0A8S0W543</accession>
<dbReference type="RefSeq" id="WP_240986142.1">
    <property type="nucleotide sequence ID" value="NZ_CDGJ01000003.1"/>
</dbReference>
<dbReference type="InterPro" id="IPR010156">
    <property type="entry name" value="CRISPR-assoc_prot_Cas6"/>
</dbReference>
<evidence type="ECO:0000313" key="8">
    <source>
        <dbReference type="Proteomes" id="UP001071230"/>
    </source>
</evidence>
<dbReference type="GO" id="GO:0051607">
    <property type="term" value="P:defense response to virus"/>
    <property type="evidence" value="ECO:0007669"/>
    <property type="project" value="UniProtKB-KW"/>
</dbReference>
<evidence type="ECO:0000256" key="2">
    <source>
        <dbReference type="ARBA" id="ARBA00022884"/>
    </source>
</evidence>
<feature type="region of interest" description="Disordered" evidence="4">
    <location>
        <begin position="202"/>
        <end position="285"/>
    </location>
</feature>
<proteinExistence type="inferred from homology"/>
<evidence type="ECO:0000256" key="4">
    <source>
        <dbReference type="SAM" id="MobiDB-lite"/>
    </source>
</evidence>
<dbReference type="PANTHER" id="PTHR36984:SF1">
    <property type="entry name" value="CRISPR-ASSOCIATED ENDORIBONUCLEASE CAS6 1"/>
    <property type="match status" value="1"/>
</dbReference>
<feature type="domain" description="CRISPR associated protein Cas6 C-terminal" evidence="5">
    <location>
        <begin position="137"/>
        <end position="189"/>
    </location>
</feature>
<dbReference type="GO" id="GO:0003723">
    <property type="term" value="F:RNA binding"/>
    <property type="evidence" value="ECO:0007669"/>
    <property type="project" value="UniProtKB-KW"/>
</dbReference>